<sequence length="67" mass="7941">MKLDKHYGDPAPSIYTVYKWFESFRSGHMGTSDADRSRHPVRLLLLKSRIKPMICLWMTEEGRCRKL</sequence>
<dbReference type="GO" id="GO:0032259">
    <property type="term" value="P:methylation"/>
    <property type="evidence" value="ECO:0007669"/>
    <property type="project" value="UniProtKB-KW"/>
</dbReference>
<keyword evidence="1" id="KW-0489">Methyltransferase</keyword>
<feature type="non-terminal residue" evidence="1">
    <location>
        <position position="67"/>
    </location>
</feature>
<reference evidence="1" key="1">
    <citation type="submission" date="2014-05" db="EMBL/GenBank/DDBJ databases">
        <authorList>
            <person name="Chronopoulou M."/>
        </authorList>
    </citation>
    <scope>NUCLEOTIDE SEQUENCE</scope>
    <source>
        <tissue evidence="1">Whole organism</tissue>
    </source>
</reference>
<protein>
    <submittedName>
        <fullName evidence="1">Histonelysine Nmethyltransferase SETMARlike [Hydra vulgaris]</fullName>
    </submittedName>
</protein>
<proteinExistence type="predicted"/>
<dbReference type="AlphaFoldDB" id="A0A0K2UAD3"/>
<evidence type="ECO:0000313" key="1">
    <source>
        <dbReference type="EMBL" id="CDW34661.1"/>
    </source>
</evidence>
<dbReference type="GO" id="GO:0008168">
    <property type="term" value="F:methyltransferase activity"/>
    <property type="evidence" value="ECO:0007669"/>
    <property type="project" value="UniProtKB-KW"/>
</dbReference>
<accession>A0A0K2UAD3</accession>
<organism evidence="1">
    <name type="scientific">Lepeophtheirus salmonis</name>
    <name type="common">Salmon louse</name>
    <name type="synonym">Caligus salmonis</name>
    <dbReference type="NCBI Taxonomy" id="72036"/>
    <lineage>
        <taxon>Eukaryota</taxon>
        <taxon>Metazoa</taxon>
        <taxon>Ecdysozoa</taxon>
        <taxon>Arthropoda</taxon>
        <taxon>Crustacea</taxon>
        <taxon>Multicrustacea</taxon>
        <taxon>Hexanauplia</taxon>
        <taxon>Copepoda</taxon>
        <taxon>Siphonostomatoida</taxon>
        <taxon>Caligidae</taxon>
        <taxon>Lepeophtheirus</taxon>
    </lineage>
</organism>
<dbReference type="EMBL" id="HACA01017300">
    <property type="protein sequence ID" value="CDW34661.1"/>
    <property type="molecule type" value="Transcribed_RNA"/>
</dbReference>
<name>A0A0K2UAD3_LEPSM</name>
<keyword evidence="1" id="KW-0808">Transferase</keyword>